<feature type="transmembrane region" description="Helical" evidence="7">
    <location>
        <begin position="331"/>
        <end position="353"/>
    </location>
</feature>
<evidence type="ECO:0000256" key="7">
    <source>
        <dbReference type="SAM" id="Phobius"/>
    </source>
</evidence>
<keyword evidence="2" id="KW-0813">Transport</keyword>
<sequence>MEQELKQIVCEDDEIKVIPITIALILAGFFCMLNETVLNMALKSLMGQFNISATTVQWLSTGYMLIMGVSIPISAFLTQTFTTRQLFLASVIIFLVGTIICSAAPAFSILLIGRLIQAVGTGVLIPNIINTLLIINPVEKRGKALGIFNLVMFCAPAIGPTLSGLVLQSLSWRWLFLIIIPFSIIALIIGYTYLRNVTKLTNPHLDILSILLSTVGFGGFIYGVSNIGNSAATMTLPIIIGCIALFTFTLRQIHMKDPMLDMHPFKYPMFTIGTILIIIMHMVNFATMLILPMFLEGALGLTAFVAGLIMLPGGLINGIVSPISGHLYDRFGAKVLIIPGFIISTIVFCAFSFTISLKITIPLIIALHCLSLFAVGIINTPTQTNSLNQLSLESAPHGTAIMNTLQQIAGAFGTSLFVAIMSSNQKSYLMSVANPNDSHSQALSLVFGVHNVFIIQVFILLVAVILSLFIKRNNFTTTENY</sequence>
<proteinExistence type="predicted"/>
<feature type="transmembrane region" description="Helical" evidence="7">
    <location>
        <begin position="297"/>
        <end position="319"/>
    </location>
</feature>
<feature type="transmembrane region" description="Helical" evidence="7">
    <location>
        <begin position="206"/>
        <end position="225"/>
    </location>
</feature>
<evidence type="ECO:0000256" key="5">
    <source>
        <dbReference type="ARBA" id="ARBA00022989"/>
    </source>
</evidence>
<protein>
    <submittedName>
        <fullName evidence="9">Multidrug export protein EmrB</fullName>
    </submittedName>
</protein>
<dbReference type="PANTHER" id="PTHR42718:SF43">
    <property type="entry name" value="LINCOMYCIN RESISTANCE PROTEIN LMRB"/>
    <property type="match status" value="1"/>
</dbReference>
<dbReference type="InterPro" id="IPR036259">
    <property type="entry name" value="MFS_trans_sf"/>
</dbReference>
<feature type="transmembrane region" description="Helical" evidence="7">
    <location>
        <begin position="115"/>
        <end position="135"/>
    </location>
</feature>
<organism evidence="9 10">
    <name type="scientific">Clostridium saccharobutylicum</name>
    <dbReference type="NCBI Taxonomy" id="169679"/>
    <lineage>
        <taxon>Bacteria</taxon>
        <taxon>Bacillati</taxon>
        <taxon>Bacillota</taxon>
        <taxon>Clostridia</taxon>
        <taxon>Eubacteriales</taxon>
        <taxon>Clostridiaceae</taxon>
        <taxon>Clostridium</taxon>
    </lineage>
</organism>
<evidence type="ECO:0000313" key="10">
    <source>
        <dbReference type="Proteomes" id="UP000191154"/>
    </source>
</evidence>
<evidence type="ECO:0000259" key="8">
    <source>
        <dbReference type="PROSITE" id="PS50850"/>
    </source>
</evidence>
<dbReference type="SUPFAM" id="SSF103473">
    <property type="entry name" value="MFS general substrate transporter"/>
    <property type="match status" value="1"/>
</dbReference>
<comment type="subcellular location">
    <subcellularLocation>
        <location evidence="1">Cell membrane</location>
        <topology evidence="1">Multi-pass membrane protein</topology>
    </subcellularLocation>
</comment>
<dbReference type="Pfam" id="PF07690">
    <property type="entry name" value="MFS_1"/>
    <property type="match status" value="1"/>
</dbReference>
<feature type="transmembrane region" description="Helical" evidence="7">
    <location>
        <begin position="147"/>
        <end position="168"/>
    </location>
</feature>
<dbReference type="AlphaFoldDB" id="A0A1S8NHZ6"/>
<evidence type="ECO:0000256" key="1">
    <source>
        <dbReference type="ARBA" id="ARBA00004651"/>
    </source>
</evidence>
<dbReference type="Proteomes" id="UP000191154">
    <property type="component" value="Unassembled WGS sequence"/>
</dbReference>
<feature type="domain" description="Major facilitator superfamily (MFS) profile" evidence="8">
    <location>
        <begin position="20"/>
        <end position="475"/>
    </location>
</feature>
<evidence type="ECO:0000313" key="9">
    <source>
        <dbReference type="EMBL" id="OOM16060.1"/>
    </source>
</evidence>
<dbReference type="CDD" id="cd17503">
    <property type="entry name" value="MFS_LmrB_MDR_like"/>
    <property type="match status" value="1"/>
</dbReference>
<feature type="transmembrane region" description="Helical" evidence="7">
    <location>
        <begin position="400"/>
        <end position="422"/>
    </location>
</feature>
<dbReference type="InterPro" id="IPR020846">
    <property type="entry name" value="MFS_dom"/>
</dbReference>
<keyword evidence="3" id="KW-1003">Cell membrane</keyword>
<dbReference type="PANTHER" id="PTHR42718">
    <property type="entry name" value="MAJOR FACILITATOR SUPERFAMILY MULTIDRUG TRANSPORTER MFSC"/>
    <property type="match status" value="1"/>
</dbReference>
<dbReference type="Gene3D" id="1.20.1250.20">
    <property type="entry name" value="MFS general substrate transporter like domains"/>
    <property type="match status" value="1"/>
</dbReference>
<gene>
    <name evidence="9" type="primary">emrB_1</name>
    <name evidence="9" type="ORF">CLOSAC_03310</name>
</gene>
<keyword evidence="5 7" id="KW-1133">Transmembrane helix</keyword>
<dbReference type="InterPro" id="IPR004638">
    <property type="entry name" value="EmrB-like"/>
</dbReference>
<comment type="caution">
    <text evidence="9">The sequence shown here is derived from an EMBL/GenBank/DDBJ whole genome shotgun (WGS) entry which is preliminary data.</text>
</comment>
<keyword evidence="4 7" id="KW-0812">Transmembrane</keyword>
<feature type="transmembrane region" description="Helical" evidence="7">
    <location>
        <begin position="442"/>
        <end position="470"/>
    </location>
</feature>
<dbReference type="EMBL" id="LZYZ01000001">
    <property type="protein sequence ID" value="OOM16060.1"/>
    <property type="molecule type" value="Genomic_DNA"/>
</dbReference>
<dbReference type="PRINTS" id="PR01036">
    <property type="entry name" value="TCRTETB"/>
</dbReference>
<evidence type="ECO:0000256" key="2">
    <source>
        <dbReference type="ARBA" id="ARBA00022448"/>
    </source>
</evidence>
<feature type="transmembrane region" description="Helical" evidence="7">
    <location>
        <begin position="58"/>
        <end position="77"/>
    </location>
</feature>
<keyword evidence="6 7" id="KW-0472">Membrane</keyword>
<dbReference type="PROSITE" id="PS50850">
    <property type="entry name" value="MFS"/>
    <property type="match status" value="1"/>
</dbReference>
<dbReference type="InterPro" id="IPR011701">
    <property type="entry name" value="MFS"/>
</dbReference>
<feature type="transmembrane region" description="Helical" evidence="7">
    <location>
        <begin position="86"/>
        <end position="109"/>
    </location>
</feature>
<dbReference type="STRING" id="169679.CSACC_37360"/>
<dbReference type="GO" id="GO:0005886">
    <property type="term" value="C:plasma membrane"/>
    <property type="evidence" value="ECO:0007669"/>
    <property type="project" value="UniProtKB-SubCell"/>
</dbReference>
<feature type="transmembrane region" description="Helical" evidence="7">
    <location>
        <begin position="270"/>
        <end position="291"/>
    </location>
</feature>
<feature type="transmembrane region" description="Helical" evidence="7">
    <location>
        <begin position="359"/>
        <end position="379"/>
    </location>
</feature>
<dbReference type="NCBIfam" id="TIGR00711">
    <property type="entry name" value="efflux_EmrB"/>
    <property type="match status" value="1"/>
</dbReference>
<feature type="transmembrane region" description="Helical" evidence="7">
    <location>
        <begin position="174"/>
        <end position="194"/>
    </location>
</feature>
<dbReference type="Gene3D" id="1.20.1720.10">
    <property type="entry name" value="Multidrug resistance protein D"/>
    <property type="match status" value="1"/>
</dbReference>
<dbReference type="RefSeq" id="WP_077863815.1">
    <property type="nucleotide sequence ID" value="NZ_LZYZ01000001.1"/>
</dbReference>
<feature type="transmembrane region" description="Helical" evidence="7">
    <location>
        <begin position="231"/>
        <end position="250"/>
    </location>
</feature>
<evidence type="ECO:0000256" key="3">
    <source>
        <dbReference type="ARBA" id="ARBA00022475"/>
    </source>
</evidence>
<accession>A0A1S8NHZ6</accession>
<name>A0A1S8NHZ6_CLOSA</name>
<evidence type="ECO:0000256" key="4">
    <source>
        <dbReference type="ARBA" id="ARBA00022692"/>
    </source>
</evidence>
<dbReference type="GO" id="GO:0022857">
    <property type="term" value="F:transmembrane transporter activity"/>
    <property type="evidence" value="ECO:0007669"/>
    <property type="project" value="InterPro"/>
</dbReference>
<evidence type="ECO:0000256" key="6">
    <source>
        <dbReference type="ARBA" id="ARBA00023136"/>
    </source>
</evidence>
<reference evidence="9 10" key="1">
    <citation type="submission" date="2016-05" db="EMBL/GenBank/DDBJ databases">
        <title>Microbial solvent formation.</title>
        <authorList>
            <person name="Poehlein A."/>
            <person name="Montoya Solano J.D."/>
            <person name="Flitsch S."/>
            <person name="Krabben P."/>
            <person name="Duerre P."/>
            <person name="Daniel R."/>
        </authorList>
    </citation>
    <scope>NUCLEOTIDE SEQUENCE [LARGE SCALE GENOMIC DNA]</scope>
    <source>
        <strain evidence="9 10">L1-8</strain>
    </source>
</reference>
<feature type="transmembrane region" description="Helical" evidence="7">
    <location>
        <begin position="20"/>
        <end position="38"/>
    </location>
</feature>